<dbReference type="InterPro" id="IPR014747">
    <property type="entry name" value="Bac_photo_RC_H_C"/>
</dbReference>
<dbReference type="Proteomes" id="UP000295217">
    <property type="component" value="Unassembled WGS sequence"/>
</dbReference>
<dbReference type="AlphaFoldDB" id="A0A4R5A632"/>
<evidence type="ECO:0000313" key="3">
    <source>
        <dbReference type="Proteomes" id="UP000295217"/>
    </source>
</evidence>
<keyword evidence="3" id="KW-1185">Reference proteome</keyword>
<sequence>MTTDRPAMLVHLSDTDLTLAGDADDIRGRTVVDRNGDDIGQVDDLLIDPDERRVRFLQVGSGGFLGLGEQKTLIPVDAIESIDDTVRIAKERRHVAGAPRYDPKLVQEPTYYEDVYGYYGYPPFWTPGYLYRPFPFR</sequence>
<gene>
    <name evidence="2" type="ORF">E1262_18815</name>
</gene>
<dbReference type="PANTHER" id="PTHR36505:SF1">
    <property type="entry name" value="BLR1072 PROTEIN"/>
    <property type="match status" value="1"/>
</dbReference>
<dbReference type="GO" id="GO:0030077">
    <property type="term" value="C:plasma membrane light-harvesting complex"/>
    <property type="evidence" value="ECO:0007669"/>
    <property type="project" value="InterPro"/>
</dbReference>
<dbReference type="SUPFAM" id="SSF50346">
    <property type="entry name" value="PRC-barrel domain"/>
    <property type="match status" value="1"/>
</dbReference>
<reference evidence="2 3" key="1">
    <citation type="submission" date="2019-02" db="EMBL/GenBank/DDBJ databases">
        <title>Draft genome sequences of novel Actinobacteria.</title>
        <authorList>
            <person name="Sahin N."/>
            <person name="Ay H."/>
            <person name="Saygin H."/>
        </authorList>
    </citation>
    <scope>NUCLEOTIDE SEQUENCE [LARGE SCALE GENOMIC DNA]</scope>
    <source>
        <strain evidence="2 3">8K307</strain>
    </source>
</reference>
<dbReference type="PANTHER" id="PTHR36505">
    <property type="entry name" value="BLR1072 PROTEIN"/>
    <property type="match status" value="1"/>
</dbReference>
<dbReference type="Pfam" id="PF05239">
    <property type="entry name" value="PRC"/>
    <property type="match status" value="1"/>
</dbReference>
<evidence type="ECO:0000313" key="2">
    <source>
        <dbReference type="EMBL" id="TDD67508.1"/>
    </source>
</evidence>
<dbReference type="OrthoDB" id="4738165at2"/>
<protein>
    <submittedName>
        <fullName evidence="2">PRC-barrel domain containing protein</fullName>
    </submittedName>
</protein>
<evidence type="ECO:0000259" key="1">
    <source>
        <dbReference type="Pfam" id="PF05239"/>
    </source>
</evidence>
<feature type="domain" description="PRC-barrel" evidence="1">
    <location>
        <begin position="23"/>
        <end position="88"/>
    </location>
</feature>
<dbReference type="GO" id="GO:0019684">
    <property type="term" value="P:photosynthesis, light reaction"/>
    <property type="evidence" value="ECO:0007669"/>
    <property type="project" value="InterPro"/>
</dbReference>
<dbReference type="InterPro" id="IPR011033">
    <property type="entry name" value="PRC_barrel-like_sf"/>
</dbReference>
<comment type="caution">
    <text evidence="2">The sequence shown here is derived from an EMBL/GenBank/DDBJ whole genome shotgun (WGS) entry which is preliminary data.</text>
</comment>
<organism evidence="2 3">
    <name type="scientific">Jiangella aurantiaca</name>
    <dbReference type="NCBI Taxonomy" id="2530373"/>
    <lineage>
        <taxon>Bacteria</taxon>
        <taxon>Bacillati</taxon>
        <taxon>Actinomycetota</taxon>
        <taxon>Actinomycetes</taxon>
        <taxon>Jiangellales</taxon>
        <taxon>Jiangellaceae</taxon>
        <taxon>Jiangella</taxon>
    </lineage>
</organism>
<dbReference type="EMBL" id="SMLB01000028">
    <property type="protein sequence ID" value="TDD67508.1"/>
    <property type="molecule type" value="Genomic_DNA"/>
</dbReference>
<dbReference type="InterPro" id="IPR027275">
    <property type="entry name" value="PRC-brl_dom"/>
</dbReference>
<name>A0A4R5A632_9ACTN</name>
<dbReference type="Gene3D" id="3.90.50.10">
    <property type="entry name" value="Photosynthetic Reaction Center, subunit H, domain 2"/>
    <property type="match status" value="1"/>
</dbReference>
<dbReference type="RefSeq" id="WP_132104674.1">
    <property type="nucleotide sequence ID" value="NZ_SMLB01000028.1"/>
</dbReference>
<proteinExistence type="predicted"/>
<accession>A0A4R5A632</accession>